<accession>Q12NW5</accession>
<organism evidence="1 2">
    <name type="scientific">Shewanella denitrificans (strain OS217 / ATCC BAA-1090 / DSM 15013)</name>
    <dbReference type="NCBI Taxonomy" id="318161"/>
    <lineage>
        <taxon>Bacteria</taxon>
        <taxon>Pseudomonadati</taxon>
        <taxon>Pseudomonadota</taxon>
        <taxon>Gammaproteobacteria</taxon>
        <taxon>Alteromonadales</taxon>
        <taxon>Shewanellaceae</taxon>
        <taxon>Shewanella</taxon>
    </lineage>
</organism>
<reference evidence="1 2" key="1">
    <citation type="submission" date="2006-03" db="EMBL/GenBank/DDBJ databases">
        <title>Complete sequence of Shewanella denitrificans OS217.</title>
        <authorList>
            <consortium name="US DOE Joint Genome Institute"/>
            <person name="Copeland A."/>
            <person name="Lucas S."/>
            <person name="Lapidus A."/>
            <person name="Barry K."/>
            <person name="Detter J.C."/>
            <person name="Glavina del Rio T."/>
            <person name="Hammon N."/>
            <person name="Israni S."/>
            <person name="Dalin E."/>
            <person name="Tice H."/>
            <person name="Pitluck S."/>
            <person name="Brettin T."/>
            <person name="Bruce D."/>
            <person name="Han C."/>
            <person name="Tapia R."/>
            <person name="Gilna P."/>
            <person name="Kiss H."/>
            <person name="Schmutz J."/>
            <person name="Larimer F."/>
            <person name="Land M."/>
            <person name="Hauser L."/>
            <person name="Kyrpides N."/>
            <person name="Lykidis A."/>
            <person name="Richardson P."/>
        </authorList>
    </citation>
    <scope>NUCLEOTIDE SEQUENCE [LARGE SCALE GENOMIC DNA]</scope>
    <source>
        <strain evidence="2">OS217 / ATCC BAA-1090 / DSM 15013</strain>
    </source>
</reference>
<dbReference type="DNASU" id="4018051"/>
<dbReference type="RefSeq" id="WP_011496019.1">
    <property type="nucleotide sequence ID" value="NC_007954.1"/>
</dbReference>
<dbReference type="AlphaFoldDB" id="Q12NW5"/>
<evidence type="ECO:0000313" key="2">
    <source>
        <dbReference type="Proteomes" id="UP000001982"/>
    </source>
</evidence>
<evidence type="ECO:0000313" key="1">
    <source>
        <dbReference type="EMBL" id="ABE54861.1"/>
    </source>
</evidence>
<name>Q12NW5_SHEDO</name>
<proteinExistence type="predicted"/>
<dbReference type="EMBL" id="CP000302">
    <property type="protein sequence ID" value="ABE54861.1"/>
    <property type="molecule type" value="Genomic_DNA"/>
</dbReference>
<sequence>MEKEIAIITLHGMGDYKPNYFEALKNQLEKKLGTKWDKIAFEPVQYQPILQQNQIKIWQRMNSYPLDGSILRRFLLFGFSDAGSLEYSARSKVSVQYIEVQKEIMQALDKLYVELGNNDKPVIIIAQSLGCQVISNYIWDAKHDSGIFNGLEPDASAQLKSFRRLNSCVHLLTTGCNIPMFVAGLNPIEAIQKPNNEFTWFNYYDRDDVLGWPLSPLSDSYGALVKDHEINAGGIFSSWNPWSHGQYWTDKDVLNSLIDRIRRYI</sequence>
<protein>
    <submittedName>
        <fullName evidence="1">Uncharacterized protein</fullName>
    </submittedName>
</protein>
<dbReference type="Proteomes" id="UP000001982">
    <property type="component" value="Chromosome"/>
</dbReference>
<dbReference type="KEGG" id="sdn:Sden_1576"/>
<gene>
    <name evidence="1" type="ordered locus">Sden_1576</name>
</gene>
<dbReference type="HOGENOM" id="CLU_972025_0_0_6"/>
<dbReference type="OrthoDB" id="70513at2"/>
<keyword evidence="2" id="KW-1185">Reference proteome</keyword>
<dbReference type="eggNOG" id="ENOG5031SU3">
    <property type="taxonomic scope" value="Bacteria"/>
</dbReference>